<dbReference type="OrthoDB" id="10068793at2759"/>
<dbReference type="Pfam" id="PF13600">
    <property type="entry name" value="DUF4140"/>
    <property type="match status" value="1"/>
</dbReference>
<dbReference type="EMBL" id="KZ348301">
    <property type="protein sequence ID" value="PIO66382.1"/>
    <property type="molecule type" value="Genomic_DNA"/>
</dbReference>
<protein>
    <recommendedName>
        <fullName evidence="6">DUF4139 domain-containing protein</fullName>
    </recommendedName>
</protein>
<organism evidence="4 5">
    <name type="scientific">Teladorsagia circumcincta</name>
    <name type="common">Brown stomach worm</name>
    <name type="synonym">Ostertagia circumcincta</name>
    <dbReference type="NCBI Taxonomy" id="45464"/>
    <lineage>
        <taxon>Eukaryota</taxon>
        <taxon>Metazoa</taxon>
        <taxon>Ecdysozoa</taxon>
        <taxon>Nematoda</taxon>
        <taxon>Chromadorea</taxon>
        <taxon>Rhabditida</taxon>
        <taxon>Rhabditina</taxon>
        <taxon>Rhabditomorpha</taxon>
        <taxon>Strongyloidea</taxon>
        <taxon>Trichostrongylidae</taxon>
        <taxon>Teladorsagia</taxon>
    </lineage>
</organism>
<evidence type="ECO:0000256" key="1">
    <source>
        <dbReference type="SAM" id="Coils"/>
    </source>
</evidence>
<reference evidence="4 5" key="1">
    <citation type="submission" date="2015-09" db="EMBL/GenBank/DDBJ databases">
        <title>Draft genome of the parasitic nematode Teladorsagia circumcincta isolate WARC Sus (inbred).</title>
        <authorList>
            <person name="Mitreva M."/>
        </authorList>
    </citation>
    <scope>NUCLEOTIDE SEQUENCE [LARGE SCALE GENOMIC DNA]</scope>
    <source>
        <strain evidence="4 5">S</strain>
    </source>
</reference>
<feature type="coiled-coil region" evidence="1">
    <location>
        <begin position="85"/>
        <end position="112"/>
    </location>
</feature>
<dbReference type="NCBIfam" id="TIGR02231">
    <property type="entry name" value="mucoidy inhibitor MuiA family protein"/>
    <property type="match status" value="1"/>
</dbReference>
<evidence type="ECO:0000313" key="4">
    <source>
        <dbReference type="EMBL" id="PIO66382.1"/>
    </source>
</evidence>
<dbReference type="PANTHER" id="PTHR31005">
    <property type="entry name" value="DUF4139 DOMAIN-CONTAINING PROTEIN"/>
    <property type="match status" value="1"/>
</dbReference>
<dbReference type="PANTHER" id="PTHR31005:SF10">
    <property type="entry name" value="DUF4140 DOMAIN-CONTAINING PROTEIN"/>
    <property type="match status" value="1"/>
</dbReference>
<evidence type="ECO:0000313" key="5">
    <source>
        <dbReference type="Proteomes" id="UP000230423"/>
    </source>
</evidence>
<evidence type="ECO:0000259" key="2">
    <source>
        <dbReference type="Pfam" id="PF13598"/>
    </source>
</evidence>
<evidence type="ECO:0008006" key="6">
    <source>
        <dbReference type="Google" id="ProtNLM"/>
    </source>
</evidence>
<dbReference type="Proteomes" id="UP000230423">
    <property type="component" value="Unassembled WGS sequence"/>
</dbReference>
<keyword evidence="5" id="KW-1185">Reference proteome</keyword>
<feature type="domain" description="DUF4139" evidence="2">
    <location>
        <begin position="251"/>
        <end position="503"/>
    </location>
</feature>
<gene>
    <name evidence="4" type="ORF">TELCIR_11905</name>
</gene>
<evidence type="ECO:0000259" key="3">
    <source>
        <dbReference type="Pfam" id="PF13600"/>
    </source>
</evidence>
<name>A0A2G9U9H7_TELCI</name>
<sequence length="505" mass="56244">MAEPWYEPTTQTSFRFEAADLPTKNVIVYSDRAEVKRVVTTSLAKGTNEIIIQNVSAVIERQSVRVDGRGVLIQEVQYQEMPIDTEQETEKIRALEREKVSVENQRFTVEDDMNSLRKQIEVLDGVAGQIAAGPPKVLPASSESLPTMARRHSVVGSIAPSESSQGISSVTFLSNDDALNNLTKFLTYYGEKVSEMKTRLRSRQREWDQYTEQIEALERQIDQLRCGYEYDSVKRNITIIVEMDAPAAVELFVSYQVYCASWHPAYDIRAVTTAEGDQDNSIKLCYYGLVEQNTGDDWNDTDMVLSTSTPSVGGCAPQLATLSASIHRPNKYQRQRHGSAALRKPMYSASEEDMGFGSFDYNDMADAVALRRYNTAQLSRSSEENSISTPSVENLVSTCFSIPRTVTIPSNGVEHKVLVAMFDLTCSFTHECVPSRSTSAYLSAVITNTTPFPFPPGDAAVYLNNGFVTKAHLRTVQPGDEFRCSLGVDPSIKIEYKTPTVSQEQ</sequence>
<dbReference type="InterPro" id="IPR011935">
    <property type="entry name" value="CHP02231"/>
</dbReference>
<dbReference type="InterPro" id="IPR025554">
    <property type="entry name" value="DUF4140"/>
</dbReference>
<feature type="coiled-coil region" evidence="1">
    <location>
        <begin position="200"/>
        <end position="227"/>
    </location>
</feature>
<dbReference type="InterPro" id="IPR037291">
    <property type="entry name" value="DUF4139"/>
</dbReference>
<proteinExistence type="predicted"/>
<dbReference type="Pfam" id="PF13598">
    <property type="entry name" value="DUF4139"/>
    <property type="match status" value="1"/>
</dbReference>
<feature type="non-terminal residue" evidence="4">
    <location>
        <position position="505"/>
    </location>
</feature>
<feature type="domain" description="DUF4140" evidence="3">
    <location>
        <begin position="26"/>
        <end position="123"/>
    </location>
</feature>
<accession>A0A2G9U9H7</accession>
<dbReference type="AlphaFoldDB" id="A0A2G9U9H7"/>
<keyword evidence="1" id="KW-0175">Coiled coil</keyword>